<name>A0A0L6VV07_9BASI</name>
<keyword evidence="2" id="KW-1185">Reference proteome</keyword>
<organism evidence="1 2">
    <name type="scientific">Puccinia sorghi</name>
    <dbReference type="NCBI Taxonomy" id="27349"/>
    <lineage>
        <taxon>Eukaryota</taxon>
        <taxon>Fungi</taxon>
        <taxon>Dikarya</taxon>
        <taxon>Basidiomycota</taxon>
        <taxon>Pucciniomycotina</taxon>
        <taxon>Pucciniomycetes</taxon>
        <taxon>Pucciniales</taxon>
        <taxon>Pucciniaceae</taxon>
        <taxon>Puccinia</taxon>
    </lineage>
</organism>
<evidence type="ECO:0000313" key="1">
    <source>
        <dbReference type="EMBL" id="KNZ64432.1"/>
    </source>
</evidence>
<proteinExistence type="predicted"/>
<reference evidence="1 2" key="1">
    <citation type="submission" date="2015-08" db="EMBL/GenBank/DDBJ databases">
        <title>Next Generation Sequencing and Analysis of the Genome of Puccinia sorghi L Schw, the Causal Agent of Maize Common Rust.</title>
        <authorList>
            <person name="Rochi L."/>
            <person name="Burguener G."/>
            <person name="Darino M."/>
            <person name="Turjanski A."/>
            <person name="Kreff E."/>
            <person name="Dieguez M.J."/>
            <person name="Sacco F."/>
        </authorList>
    </citation>
    <scope>NUCLEOTIDE SEQUENCE [LARGE SCALE GENOMIC DNA]</scope>
    <source>
        <strain evidence="1 2">RO10H11247</strain>
    </source>
</reference>
<dbReference type="OrthoDB" id="3691720at2759"/>
<protein>
    <recommendedName>
        <fullName evidence="3">DNA helicase</fullName>
    </recommendedName>
</protein>
<accession>A0A0L6VV07</accession>
<evidence type="ECO:0000313" key="2">
    <source>
        <dbReference type="Proteomes" id="UP000037035"/>
    </source>
</evidence>
<dbReference type="PANTHER" id="PTHR10492">
    <property type="match status" value="1"/>
</dbReference>
<evidence type="ECO:0008006" key="3">
    <source>
        <dbReference type="Google" id="ProtNLM"/>
    </source>
</evidence>
<dbReference type="VEuPathDB" id="FungiDB:VP01_102g3"/>
<gene>
    <name evidence="1" type="ORF">VP01_102g3</name>
</gene>
<dbReference type="STRING" id="27349.A0A0L6VV07"/>
<dbReference type="EMBL" id="LAVV01000333">
    <property type="protein sequence ID" value="KNZ64432.1"/>
    <property type="molecule type" value="Genomic_DNA"/>
</dbReference>
<sequence>MKKDQHQEAIPKEVLNRGKFPGFQNYFLNFKLNIPVILIRNVNLKQHLSNSTQMFITGIWDHTLCFPIITSCVCNTMFIAKISLNNEIQRGPFVPNKEMFKYCLCFWPGVGYMSLLKHLSSFSISFYLTINKAKRQSLSREDYLPHSVFGHGQPYVTISREKSVSGLTIGLVVFKLVLFVP</sequence>
<dbReference type="Proteomes" id="UP000037035">
    <property type="component" value="Unassembled WGS sequence"/>
</dbReference>
<comment type="caution">
    <text evidence="1">The sequence shown here is derived from an EMBL/GenBank/DDBJ whole genome shotgun (WGS) entry which is preliminary data.</text>
</comment>
<dbReference type="AlphaFoldDB" id="A0A0L6VV07"/>